<evidence type="ECO:0000313" key="2">
    <source>
        <dbReference type="EMBL" id="MDT2538834.1"/>
    </source>
</evidence>
<sequence length="182" mass="20568">MHRLAATFKNSNGKNHRWSLKNPNLDKSPEEIKKSLEKLTVLTVFDKEDAELFENVVTAKFVEKIETVIFDKTTETQQEPMERTEELNAVSSPTTLNLPEDLIISEETIESGLFMRSIEMPQGIDPLKLEEEQLLAVISSVIPDDAILEDAGIDDQTNPAKIVLILRLKDIDEADRVKQPPD</sequence>
<dbReference type="AlphaFoldDB" id="A0AAW8T1M2"/>
<dbReference type="Pfam" id="PF11148">
    <property type="entry name" value="DUF2922"/>
    <property type="match status" value="1"/>
</dbReference>
<dbReference type="Proteomes" id="UP001254770">
    <property type="component" value="Unassembled WGS sequence"/>
</dbReference>
<dbReference type="RefSeq" id="WP_010744822.1">
    <property type="nucleotide sequence ID" value="NZ_BAAAXM010000038.1"/>
</dbReference>
<evidence type="ECO:0000313" key="3">
    <source>
        <dbReference type="EMBL" id="MDT2544168.1"/>
    </source>
</evidence>
<dbReference type="EMBL" id="JARPXL010000005">
    <property type="protein sequence ID" value="MDT2544168.1"/>
    <property type="molecule type" value="Genomic_DNA"/>
</dbReference>
<dbReference type="InterPro" id="IPR021321">
    <property type="entry name" value="DUF2922"/>
</dbReference>
<gene>
    <name evidence="3" type="ORF">P7D69_07460</name>
    <name evidence="2" type="ORF">P7D78_11880</name>
</gene>
<evidence type="ECO:0000256" key="1">
    <source>
        <dbReference type="SAM" id="MobiDB-lite"/>
    </source>
</evidence>
<name>A0AAW8T1M2_9ENTE</name>
<proteinExistence type="predicted"/>
<evidence type="ECO:0000313" key="4">
    <source>
        <dbReference type="Proteomes" id="UP001249240"/>
    </source>
</evidence>
<organism evidence="2 4">
    <name type="scientific">Enterococcus raffinosus</name>
    <dbReference type="NCBI Taxonomy" id="71452"/>
    <lineage>
        <taxon>Bacteria</taxon>
        <taxon>Bacillati</taxon>
        <taxon>Bacillota</taxon>
        <taxon>Bacilli</taxon>
        <taxon>Lactobacillales</taxon>
        <taxon>Enterococcaceae</taxon>
        <taxon>Enterococcus</taxon>
    </lineage>
</organism>
<accession>A0AAW8T1M2</accession>
<dbReference type="Proteomes" id="UP001249240">
    <property type="component" value="Unassembled WGS sequence"/>
</dbReference>
<comment type="caution">
    <text evidence="2">The sequence shown here is derived from an EMBL/GenBank/DDBJ whole genome shotgun (WGS) entry which is preliminary data.</text>
</comment>
<reference evidence="2" key="1">
    <citation type="submission" date="2023-03" db="EMBL/GenBank/DDBJ databases">
        <authorList>
            <person name="Shen W."/>
            <person name="Cai J."/>
        </authorList>
    </citation>
    <scope>NUCLEOTIDE SEQUENCE</scope>
    <source>
        <strain evidence="2">B646-2</strain>
        <strain evidence="3">Y15</strain>
    </source>
</reference>
<feature type="region of interest" description="Disordered" evidence="1">
    <location>
        <begin position="1"/>
        <end position="27"/>
    </location>
</feature>
<dbReference type="EMBL" id="JARPXM010000011">
    <property type="protein sequence ID" value="MDT2538834.1"/>
    <property type="molecule type" value="Genomic_DNA"/>
</dbReference>
<protein>
    <submittedName>
        <fullName evidence="2">DUF2922 domain-containing protein</fullName>
    </submittedName>
</protein>